<feature type="region of interest" description="Disordered" evidence="1">
    <location>
        <begin position="537"/>
        <end position="558"/>
    </location>
</feature>
<feature type="compositionally biased region" description="Low complexity" evidence="1">
    <location>
        <begin position="393"/>
        <end position="406"/>
    </location>
</feature>
<name>A0A6A6HY49_9PLEO</name>
<feature type="compositionally biased region" description="Basic and acidic residues" evidence="1">
    <location>
        <begin position="30"/>
        <end position="42"/>
    </location>
</feature>
<feature type="compositionally biased region" description="Basic and acidic residues" evidence="1">
    <location>
        <begin position="452"/>
        <end position="463"/>
    </location>
</feature>
<accession>A0A6A6HY49</accession>
<reference evidence="2" key="1">
    <citation type="journal article" date="2020" name="Stud. Mycol.">
        <title>101 Dothideomycetes genomes: a test case for predicting lifestyles and emergence of pathogens.</title>
        <authorList>
            <person name="Haridas S."/>
            <person name="Albert R."/>
            <person name="Binder M."/>
            <person name="Bloem J."/>
            <person name="Labutti K."/>
            <person name="Salamov A."/>
            <person name="Andreopoulos B."/>
            <person name="Baker S."/>
            <person name="Barry K."/>
            <person name="Bills G."/>
            <person name="Bluhm B."/>
            <person name="Cannon C."/>
            <person name="Castanera R."/>
            <person name="Culley D."/>
            <person name="Daum C."/>
            <person name="Ezra D."/>
            <person name="Gonzalez J."/>
            <person name="Henrissat B."/>
            <person name="Kuo A."/>
            <person name="Liang C."/>
            <person name="Lipzen A."/>
            <person name="Lutzoni F."/>
            <person name="Magnuson J."/>
            <person name="Mondo S."/>
            <person name="Nolan M."/>
            <person name="Ohm R."/>
            <person name="Pangilinan J."/>
            <person name="Park H.-J."/>
            <person name="Ramirez L."/>
            <person name="Alfaro M."/>
            <person name="Sun H."/>
            <person name="Tritt A."/>
            <person name="Yoshinaga Y."/>
            <person name="Zwiers L.-H."/>
            <person name="Turgeon B."/>
            <person name="Goodwin S."/>
            <person name="Spatafora J."/>
            <person name="Crous P."/>
            <person name="Grigoriev I."/>
        </authorList>
    </citation>
    <scope>NUCLEOTIDE SEQUENCE</scope>
    <source>
        <strain evidence="2">CBS 122368</strain>
    </source>
</reference>
<feature type="compositionally biased region" description="Basic and acidic residues" evidence="1">
    <location>
        <begin position="50"/>
        <end position="61"/>
    </location>
</feature>
<dbReference type="AlphaFoldDB" id="A0A6A6HY49"/>
<feature type="compositionally biased region" description="Basic and acidic residues" evidence="1">
    <location>
        <begin position="1"/>
        <end position="11"/>
    </location>
</feature>
<evidence type="ECO:0000313" key="2">
    <source>
        <dbReference type="EMBL" id="KAF2242809.1"/>
    </source>
</evidence>
<feature type="compositionally biased region" description="Basic and acidic residues" evidence="1">
    <location>
        <begin position="207"/>
        <end position="220"/>
    </location>
</feature>
<evidence type="ECO:0000256" key="1">
    <source>
        <dbReference type="SAM" id="MobiDB-lite"/>
    </source>
</evidence>
<feature type="compositionally biased region" description="Polar residues" evidence="1">
    <location>
        <begin position="428"/>
        <end position="446"/>
    </location>
</feature>
<feature type="compositionally biased region" description="Basic residues" evidence="1">
    <location>
        <begin position="365"/>
        <end position="381"/>
    </location>
</feature>
<dbReference type="EMBL" id="ML987207">
    <property type="protein sequence ID" value="KAF2242809.1"/>
    <property type="molecule type" value="Genomic_DNA"/>
</dbReference>
<feature type="region of interest" description="Disordered" evidence="1">
    <location>
        <begin position="1"/>
        <end position="169"/>
    </location>
</feature>
<feature type="region of interest" description="Disordered" evidence="1">
    <location>
        <begin position="194"/>
        <end position="324"/>
    </location>
</feature>
<dbReference type="RefSeq" id="XP_033677813.1">
    <property type="nucleotide sequence ID" value="XM_033830267.1"/>
</dbReference>
<feature type="compositionally biased region" description="Low complexity" evidence="1">
    <location>
        <begin position="247"/>
        <end position="261"/>
    </location>
</feature>
<proteinExistence type="predicted"/>
<organism evidence="2 3">
    <name type="scientific">Trematosphaeria pertusa</name>
    <dbReference type="NCBI Taxonomy" id="390896"/>
    <lineage>
        <taxon>Eukaryota</taxon>
        <taxon>Fungi</taxon>
        <taxon>Dikarya</taxon>
        <taxon>Ascomycota</taxon>
        <taxon>Pezizomycotina</taxon>
        <taxon>Dothideomycetes</taxon>
        <taxon>Pleosporomycetidae</taxon>
        <taxon>Pleosporales</taxon>
        <taxon>Massarineae</taxon>
        <taxon>Trematosphaeriaceae</taxon>
        <taxon>Trematosphaeria</taxon>
    </lineage>
</organism>
<feature type="compositionally biased region" description="Basic and acidic residues" evidence="1">
    <location>
        <begin position="270"/>
        <end position="285"/>
    </location>
</feature>
<keyword evidence="3" id="KW-1185">Reference proteome</keyword>
<feature type="compositionally biased region" description="Low complexity" evidence="1">
    <location>
        <begin position="537"/>
        <end position="548"/>
    </location>
</feature>
<sequence length="613" mass="67195">MKDPEERKESDATVFPRFSYTLPKLPPKPNKKEKGKKEKQVRFPEASSSGHEERTDTHEASAGKSGSRLADLFRSAREIYSAGPRGEGQKIWSGIRKKKRAQKQAAKQHQLQIIRENPQPQAYGSPTPFTPARPSPPPPLGVSRGRSSPRPKHAHVPLTPHSLAGAGYYSQSGYSIPVAASASVQYDGQEVVVDGYKPLPPVPKLDAAPKNRDEVRERKTPSPPPPPPPRPVPSKNPERVIRQQVGTTSSTTAPQPQSRTQWFSELDDQQTERPRRTPQRKEPGRLRRFFSLFLNIEEPSDPHAGAATNHHPAKKHSKLKAQISHPGPMAVLDNRTVNVAVENGGVGGPAAAISLPLRNGEIVQPRRHAAQGKKGKGKQKRLTPPPPVAQSESPASDSKILDSSSSKAKDHGASKEKPSHCWRDMLLTSPSRPYSDSKVPSGSKPQSKPHAGLKEKPSHRWRDMLTSPGEHGGKSFYSGLRETERGWGRRRKSSDVSFACQGIISSALCADYPSHPDYPVMNPYASAAQYHGQQQARGGGIARANAIRDPGPSSQTQTQIHNQRYEFEDRDAVVAPLFCGIGGTMASNGGGDRIRDTRFYQAYDDVLGEYEKN</sequence>
<feature type="compositionally biased region" description="Basic and acidic residues" evidence="1">
    <location>
        <begin position="407"/>
        <end position="423"/>
    </location>
</feature>
<evidence type="ECO:0000313" key="3">
    <source>
        <dbReference type="Proteomes" id="UP000800094"/>
    </source>
</evidence>
<dbReference type="Proteomes" id="UP000800094">
    <property type="component" value="Unassembled WGS sequence"/>
</dbReference>
<feature type="compositionally biased region" description="Pro residues" evidence="1">
    <location>
        <begin position="221"/>
        <end position="234"/>
    </location>
</feature>
<dbReference type="OrthoDB" id="3800245at2759"/>
<feature type="region of interest" description="Disordered" evidence="1">
    <location>
        <begin position="342"/>
        <end position="477"/>
    </location>
</feature>
<feature type="compositionally biased region" description="Pro residues" evidence="1">
    <location>
        <begin position="128"/>
        <end position="140"/>
    </location>
</feature>
<gene>
    <name evidence="2" type="ORF">BU26DRAFT_524373</name>
</gene>
<dbReference type="GeneID" id="54583597"/>
<protein>
    <submittedName>
        <fullName evidence="2">Uncharacterized protein</fullName>
    </submittedName>
</protein>